<gene>
    <name evidence="2" type="ORF">BIY22_08740</name>
</gene>
<dbReference type="AlphaFoldDB" id="A0A1Q9HEW0"/>
<sequence length="279" mass="31713">MRPEFKERLILRGLLLLKWPVIILTIYLVFPSSLVSQLSDFIQVNNIKKLEASPNGFSVEVDTVQAIKNIENAQEIKRIAGELAAIKELGTQKSDIKDTLKEVEAKSDEIIKSSISAFSKNTNRNHVVGNVMTSIAEFQFTMEKKGETDILLKVFIDGFPYSNNFDLCSKEGHYKFPRNIKIDKNKSSAEVSYIDEKANCQSRIEVAKLRNGQFLYSYDLNILDGYNIAKVQGFDALLPLTMKRMRGNVIYDPESDNVVSSKFVNDQLVQREIVNIKVY</sequence>
<name>A0A1Q9HEW0_9VIBR</name>
<protein>
    <submittedName>
        <fullName evidence="2">Uncharacterized protein</fullName>
    </submittedName>
</protein>
<keyword evidence="1" id="KW-0472">Membrane</keyword>
<evidence type="ECO:0000256" key="1">
    <source>
        <dbReference type="SAM" id="Phobius"/>
    </source>
</evidence>
<accession>A0A1Q9HEW0</accession>
<feature type="transmembrane region" description="Helical" evidence="1">
    <location>
        <begin position="9"/>
        <end position="30"/>
    </location>
</feature>
<comment type="caution">
    <text evidence="2">The sequence shown here is derived from an EMBL/GenBank/DDBJ whole genome shotgun (WGS) entry which is preliminary data.</text>
</comment>
<keyword evidence="1" id="KW-1133">Transmembrane helix</keyword>
<keyword evidence="1" id="KW-0812">Transmembrane</keyword>
<dbReference type="RefSeq" id="WP_075709410.1">
    <property type="nucleotide sequence ID" value="NZ_MJMJ01000023.1"/>
</dbReference>
<dbReference type="Proteomes" id="UP000186313">
    <property type="component" value="Unassembled WGS sequence"/>
</dbReference>
<organism evidence="2 3">
    <name type="scientific">Vibrio panuliri</name>
    <dbReference type="NCBI Taxonomy" id="1381081"/>
    <lineage>
        <taxon>Bacteria</taxon>
        <taxon>Pseudomonadati</taxon>
        <taxon>Pseudomonadota</taxon>
        <taxon>Gammaproteobacteria</taxon>
        <taxon>Vibrionales</taxon>
        <taxon>Vibrionaceae</taxon>
        <taxon>Vibrio</taxon>
    </lineage>
</organism>
<evidence type="ECO:0000313" key="2">
    <source>
        <dbReference type="EMBL" id="OLQ88241.1"/>
    </source>
</evidence>
<evidence type="ECO:0000313" key="3">
    <source>
        <dbReference type="Proteomes" id="UP000186313"/>
    </source>
</evidence>
<reference evidence="2 3" key="1">
    <citation type="submission" date="2016-09" db="EMBL/GenBank/DDBJ databases">
        <title>Genomic Taxonomy of the Vibrionaceae.</title>
        <authorList>
            <person name="Gonzalez-Castillo A."/>
            <person name="Gomez-Gil B."/>
            <person name="Enciso-Ibarra K."/>
        </authorList>
    </citation>
    <scope>NUCLEOTIDE SEQUENCE [LARGE SCALE GENOMIC DNA]</scope>
    <source>
        <strain evidence="2 3">CAIM 703</strain>
    </source>
</reference>
<proteinExistence type="predicted"/>
<dbReference type="EMBL" id="MJMJ01000023">
    <property type="protein sequence ID" value="OLQ88241.1"/>
    <property type="molecule type" value="Genomic_DNA"/>
</dbReference>